<dbReference type="InterPro" id="IPR043519">
    <property type="entry name" value="NT_sf"/>
</dbReference>
<dbReference type="EMBL" id="LBOZ01000010">
    <property type="protein sequence ID" value="KKP46532.1"/>
    <property type="molecule type" value="Genomic_DNA"/>
</dbReference>
<accession>A0A0G0CT91</accession>
<gene>
    <name evidence="1" type="ORF">UR38_C0010G0043</name>
</gene>
<dbReference type="SUPFAM" id="SSF81301">
    <property type="entry name" value="Nucleotidyltransferase"/>
    <property type="match status" value="1"/>
</dbReference>
<evidence type="ECO:0008006" key="3">
    <source>
        <dbReference type="Google" id="ProtNLM"/>
    </source>
</evidence>
<organism evidence="1 2">
    <name type="scientific">Candidatus Woesebacteria bacterium GW2011_GWA2_33_28</name>
    <dbReference type="NCBI Taxonomy" id="1618561"/>
    <lineage>
        <taxon>Bacteria</taxon>
        <taxon>Candidatus Woeseibacteriota</taxon>
    </lineage>
</organism>
<dbReference type="Proteomes" id="UP000033995">
    <property type="component" value="Unassembled WGS sequence"/>
</dbReference>
<comment type="caution">
    <text evidence="1">The sequence shown here is derived from an EMBL/GenBank/DDBJ whole genome shotgun (WGS) entry which is preliminary data.</text>
</comment>
<protein>
    <recommendedName>
        <fullName evidence="3">Polymerase nucleotidyl transferase domain-containing protein</fullName>
    </recommendedName>
</protein>
<dbReference type="Gene3D" id="3.30.460.10">
    <property type="entry name" value="Beta Polymerase, domain 2"/>
    <property type="match status" value="1"/>
</dbReference>
<evidence type="ECO:0000313" key="1">
    <source>
        <dbReference type="EMBL" id="KKP46532.1"/>
    </source>
</evidence>
<dbReference type="AlphaFoldDB" id="A0A0G0CT91"/>
<reference evidence="1 2" key="1">
    <citation type="journal article" date="2015" name="Nature">
        <title>rRNA introns, odd ribosomes, and small enigmatic genomes across a large radiation of phyla.</title>
        <authorList>
            <person name="Brown C.T."/>
            <person name="Hug L.A."/>
            <person name="Thomas B.C."/>
            <person name="Sharon I."/>
            <person name="Castelle C.J."/>
            <person name="Singh A."/>
            <person name="Wilkins M.J."/>
            <person name="Williams K.H."/>
            <person name="Banfield J.F."/>
        </authorList>
    </citation>
    <scope>NUCLEOTIDE SEQUENCE [LARGE SCALE GENOMIC DNA]</scope>
</reference>
<proteinExistence type="predicted"/>
<name>A0A0G0CT91_9BACT</name>
<sequence length="264" mass="31087">MELRSNNFSSIKYHDIFDFKLTKEELVRWQYKQSLPSAEGKNLKETTRGIKNKSRLQREIYSQEKLKIAKKTAKLISILPTVKFIGITGALAMNNAGKNSDIDLMIVTSHNKLWTTRLLVYGLLWVTDYKLRKPKNDIEKDRLCLNLWLDEQDLVWSKSDRNIYTAHEIAQIVPLINKDKTYEKFLWENRWILNFWPNSVEILNPNIEKLNKSQLLIFNSLNLIAYKLQYLYMKPKITREVVTLTRAIFHPNDWGKVVIAKLSS</sequence>
<evidence type="ECO:0000313" key="2">
    <source>
        <dbReference type="Proteomes" id="UP000033995"/>
    </source>
</evidence>